<reference evidence="12" key="1">
    <citation type="submission" date="2021-01" db="EMBL/GenBank/DDBJ databases">
        <title>Modified the classification status of verrucomicrobia.</title>
        <authorList>
            <person name="Feng X."/>
        </authorList>
    </citation>
    <scope>NUCLEOTIDE SEQUENCE</scope>
    <source>
        <strain evidence="12">KCTC 13126</strain>
    </source>
</reference>
<dbReference type="EC" id="2.1.1.77" evidence="3"/>
<dbReference type="InterPro" id="IPR029063">
    <property type="entry name" value="SAM-dependent_MTases_sf"/>
</dbReference>
<dbReference type="SUPFAM" id="SSF53335">
    <property type="entry name" value="S-adenosyl-L-methionine-dependent methyltransferases"/>
    <property type="match status" value="1"/>
</dbReference>
<dbReference type="PANTHER" id="PTHR11579">
    <property type="entry name" value="PROTEIN-L-ISOASPARTATE O-METHYLTRANSFERASE"/>
    <property type="match status" value="1"/>
</dbReference>
<comment type="similarity">
    <text evidence="2">Belongs to the methyltransferase superfamily. L-isoaspartyl/D-aspartyl protein methyltransferase family.</text>
</comment>
<evidence type="ECO:0000313" key="12">
    <source>
        <dbReference type="EMBL" id="MBK1877505.1"/>
    </source>
</evidence>
<dbReference type="Pfam" id="PF01135">
    <property type="entry name" value="PCMT"/>
    <property type="match status" value="1"/>
</dbReference>
<keyword evidence="7" id="KW-0808">Transferase</keyword>
<evidence type="ECO:0000256" key="8">
    <source>
        <dbReference type="ARBA" id="ARBA00022691"/>
    </source>
</evidence>
<keyword evidence="6" id="KW-0489">Methyltransferase</keyword>
<sequence length="389" mass="43828">MSSSQSEIVSEYQTTLLLAAERFFGRGRIPKRIRQAFMDTPRHLFAKRFYSSAKQDWVDLETADLRDHLTELYSDHPLCIYRDKNGKSLSTVSQPSLVLYMIDLLELEPGQSVFELGGGSGWNAALMAHLVGKKGKILSLEIIEELTPSAQAALEELNLNQVCFRSGDANLGSDEGNFDRGVFTASAWDLPACFYQQIKPKGLLLYVFKAQPNYDLLCLLRKTDQSHFESELHFSCSFVPVTGSNSQPNLPAIPVSKLPPQGEMAELAWNDIKIADTAIPEFIDFTKLVFDCQQSYLVENDELAFDEEFWAVGNPKDGNLLLYNEDRLLLYGDDTNLIKFRRTAKRWQKAKQPGIEDLKLSVYAASNAPETSNDQWAVNRGDSTFIWGI</sequence>
<keyword evidence="13" id="KW-1185">Reference proteome</keyword>
<evidence type="ECO:0000256" key="2">
    <source>
        <dbReference type="ARBA" id="ARBA00005369"/>
    </source>
</evidence>
<dbReference type="GO" id="GO:0004719">
    <property type="term" value="F:protein-L-isoaspartate (D-aspartate) O-methyltransferase activity"/>
    <property type="evidence" value="ECO:0007669"/>
    <property type="project" value="UniProtKB-EC"/>
</dbReference>
<keyword evidence="5" id="KW-0963">Cytoplasm</keyword>
<dbReference type="GO" id="GO:0005737">
    <property type="term" value="C:cytoplasm"/>
    <property type="evidence" value="ECO:0007669"/>
    <property type="project" value="UniProtKB-SubCell"/>
</dbReference>
<evidence type="ECO:0000256" key="4">
    <source>
        <dbReference type="ARBA" id="ARBA00013346"/>
    </source>
</evidence>
<accession>A0A934VR26</accession>
<dbReference type="EMBL" id="JAENIL010000019">
    <property type="protein sequence ID" value="MBK1877505.1"/>
    <property type="molecule type" value="Genomic_DNA"/>
</dbReference>
<name>A0A934VR26_9BACT</name>
<dbReference type="Proteomes" id="UP000617628">
    <property type="component" value="Unassembled WGS sequence"/>
</dbReference>
<evidence type="ECO:0000313" key="13">
    <source>
        <dbReference type="Proteomes" id="UP000617628"/>
    </source>
</evidence>
<evidence type="ECO:0000256" key="9">
    <source>
        <dbReference type="ARBA" id="ARBA00030757"/>
    </source>
</evidence>
<proteinExistence type="inferred from homology"/>
<dbReference type="CDD" id="cd02440">
    <property type="entry name" value="AdoMet_MTases"/>
    <property type="match status" value="1"/>
</dbReference>
<dbReference type="GO" id="GO:0032259">
    <property type="term" value="P:methylation"/>
    <property type="evidence" value="ECO:0007669"/>
    <property type="project" value="UniProtKB-KW"/>
</dbReference>
<evidence type="ECO:0000256" key="5">
    <source>
        <dbReference type="ARBA" id="ARBA00022490"/>
    </source>
</evidence>
<evidence type="ECO:0000256" key="10">
    <source>
        <dbReference type="ARBA" id="ARBA00031323"/>
    </source>
</evidence>
<dbReference type="Gene3D" id="3.40.50.150">
    <property type="entry name" value="Vaccinia Virus protein VP39"/>
    <property type="match status" value="1"/>
</dbReference>
<dbReference type="RefSeq" id="WP_200355719.1">
    <property type="nucleotide sequence ID" value="NZ_JAENIL010000019.1"/>
</dbReference>
<evidence type="ECO:0000256" key="11">
    <source>
        <dbReference type="ARBA" id="ARBA00031350"/>
    </source>
</evidence>
<dbReference type="PANTHER" id="PTHR11579:SF0">
    <property type="entry name" value="PROTEIN-L-ISOASPARTATE(D-ASPARTATE) O-METHYLTRANSFERASE"/>
    <property type="match status" value="1"/>
</dbReference>
<gene>
    <name evidence="12" type="ORF">JIN87_11550</name>
</gene>
<dbReference type="InterPro" id="IPR000682">
    <property type="entry name" value="PCMT"/>
</dbReference>
<evidence type="ECO:0000256" key="3">
    <source>
        <dbReference type="ARBA" id="ARBA00011890"/>
    </source>
</evidence>
<dbReference type="AlphaFoldDB" id="A0A934VR26"/>
<evidence type="ECO:0000256" key="6">
    <source>
        <dbReference type="ARBA" id="ARBA00022603"/>
    </source>
</evidence>
<comment type="subcellular location">
    <subcellularLocation>
        <location evidence="1">Cytoplasm</location>
    </subcellularLocation>
</comment>
<organism evidence="12 13">
    <name type="scientific">Pelagicoccus mobilis</name>
    <dbReference type="NCBI Taxonomy" id="415221"/>
    <lineage>
        <taxon>Bacteria</taxon>
        <taxon>Pseudomonadati</taxon>
        <taxon>Verrucomicrobiota</taxon>
        <taxon>Opitutia</taxon>
        <taxon>Puniceicoccales</taxon>
        <taxon>Pelagicoccaceae</taxon>
        <taxon>Pelagicoccus</taxon>
    </lineage>
</organism>
<keyword evidence="8" id="KW-0949">S-adenosyl-L-methionine</keyword>
<evidence type="ECO:0000256" key="1">
    <source>
        <dbReference type="ARBA" id="ARBA00004496"/>
    </source>
</evidence>
<evidence type="ECO:0000256" key="7">
    <source>
        <dbReference type="ARBA" id="ARBA00022679"/>
    </source>
</evidence>
<protein>
    <recommendedName>
        <fullName evidence="4">Protein-L-isoaspartate O-methyltransferase</fullName>
        <ecNumber evidence="3">2.1.1.77</ecNumber>
    </recommendedName>
    <alternativeName>
        <fullName evidence="11">L-isoaspartyl protein carboxyl methyltransferase</fullName>
    </alternativeName>
    <alternativeName>
        <fullName evidence="9">Protein L-isoaspartyl methyltransferase</fullName>
    </alternativeName>
    <alternativeName>
        <fullName evidence="10">Protein-beta-aspartate methyltransferase</fullName>
    </alternativeName>
</protein>
<comment type="caution">
    <text evidence="12">The sequence shown here is derived from an EMBL/GenBank/DDBJ whole genome shotgun (WGS) entry which is preliminary data.</text>
</comment>